<accession>A0A1M6GE31</accession>
<keyword evidence="6" id="KW-1185">Reference proteome</keyword>
<dbReference type="NCBIfam" id="TIGR00254">
    <property type="entry name" value="GGDEF"/>
    <property type="match status" value="1"/>
</dbReference>
<dbReference type="InterPro" id="IPR001633">
    <property type="entry name" value="EAL_dom"/>
</dbReference>
<reference evidence="5 6" key="1">
    <citation type="submission" date="2016-11" db="EMBL/GenBank/DDBJ databases">
        <authorList>
            <person name="Jaros S."/>
            <person name="Januszkiewicz K."/>
            <person name="Wedrychowicz H."/>
        </authorList>
    </citation>
    <scope>NUCLEOTIDE SEQUENCE [LARGE SCALE GENOMIC DNA]</scope>
    <source>
        <strain evidence="5 6">DSM 21758</strain>
    </source>
</reference>
<dbReference type="SMART" id="SM00052">
    <property type="entry name" value="EAL"/>
    <property type="match status" value="1"/>
</dbReference>
<feature type="transmembrane region" description="Helical" evidence="1">
    <location>
        <begin position="121"/>
        <end position="143"/>
    </location>
</feature>
<protein>
    <submittedName>
        <fullName evidence="5">PAS domain S-box-containing protein/diguanylate cyclase (GGDEF) domain-containing protein</fullName>
    </submittedName>
</protein>
<evidence type="ECO:0000313" key="5">
    <source>
        <dbReference type="EMBL" id="SHJ08174.1"/>
    </source>
</evidence>
<feature type="transmembrane region" description="Helical" evidence="1">
    <location>
        <begin position="25"/>
        <end position="47"/>
    </location>
</feature>
<feature type="transmembrane region" description="Helical" evidence="1">
    <location>
        <begin position="155"/>
        <end position="181"/>
    </location>
</feature>
<dbReference type="Gene3D" id="3.30.70.270">
    <property type="match status" value="1"/>
</dbReference>
<feature type="domain" description="EAL" evidence="3">
    <location>
        <begin position="512"/>
        <end position="762"/>
    </location>
</feature>
<dbReference type="Proteomes" id="UP000184310">
    <property type="component" value="Unassembled WGS sequence"/>
</dbReference>
<keyword evidence="1" id="KW-0472">Membrane</keyword>
<dbReference type="PROSITE" id="PS50883">
    <property type="entry name" value="EAL"/>
    <property type="match status" value="1"/>
</dbReference>
<keyword evidence="1" id="KW-1133">Transmembrane helix</keyword>
<dbReference type="InterPro" id="IPR035919">
    <property type="entry name" value="EAL_sf"/>
</dbReference>
<keyword evidence="1" id="KW-0812">Transmembrane</keyword>
<proteinExistence type="predicted"/>
<organism evidence="5 6">
    <name type="scientific">Clostridium cavendishii DSM 21758</name>
    <dbReference type="NCBI Taxonomy" id="1121302"/>
    <lineage>
        <taxon>Bacteria</taxon>
        <taxon>Bacillati</taxon>
        <taxon>Bacillota</taxon>
        <taxon>Clostridia</taxon>
        <taxon>Eubacteriales</taxon>
        <taxon>Clostridiaceae</taxon>
        <taxon>Clostridium</taxon>
    </lineage>
</organism>
<dbReference type="RefSeq" id="WP_072985836.1">
    <property type="nucleotide sequence ID" value="NZ_FQZB01000006.1"/>
</dbReference>
<dbReference type="Pfam" id="PF00563">
    <property type="entry name" value="EAL"/>
    <property type="match status" value="1"/>
</dbReference>
<dbReference type="PANTHER" id="PTHR44757:SF2">
    <property type="entry name" value="BIOFILM ARCHITECTURE MAINTENANCE PROTEIN MBAA"/>
    <property type="match status" value="1"/>
</dbReference>
<sequence length="766" mass="86912">MRFKFKDKGESSEIIRNARLEGVKAAIKLIPIGQSIAVLALLINLITSRHMPNFRIIRISFIGVVITAIVWTSVSIIDYRNVDLKGRYVYMRHIILSGISSICISSVMIFSYLEAENVQRIFLSGIALGTITAGTFILGTFAYAQLTWIIPLGSITIWGCISGNSSFPIFKVFLLLVYFIMILNNTNHFSNIFKNSFILQAQAESQTEVISLLLKDFEKQSKDWLWETDSNLLLTHVGEKFKNVTGKKSDELYGKNFINILSNYLPSNESNGENYIQQLNTILKNNEPFSDMVIEANIGKQKYWWLMSAKPIYAKNGKFNGWRGVGRNITEKRIYEEKLTWQAEHDLLTGIKNKYFFKNALKYLLDKAEDTKNMGLFLIKVTNCHVFKTLRGQDISDIIIKEIARRLLSFSGNKTFTARFDGGEFAIIIPIHNNDSISLGNNLMEFLCKPFCIDDEKIELEFNIGVSLYPKDAKNAETLIECADLALSNAKETGINSVKAYDSIMAEDFFNKLMIINNINRGIEKDEFYLLYQPQVSSETGEIIGAEALIRWKHSKMGIIPPDQFIPLSEKSGKALAIGRWVLERACFDAVKWKLPWTVSINVSGEQFRNNDFVKEVQAVLKKSGLPVERLILEITESAFIERKENIKIMLDELRGQGITIALDDFGTGYSSLNYLHSFPLDEIKIDQSFIRTIGTKNEATPIIDAIIYLSGKLGCKIVAEGVETIEQVVFLKEHGCHIYQGYLYGKPIKQEDIIKKQEEIICGLL</sequence>
<dbReference type="Pfam" id="PF00990">
    <property type="entry name" value="GGDEF"/>
    <property type="match status" value="1"/>
</dbReference>
<dbReference type="Gene3D" id="3.20.20.450">
    <property type="entry name" value="EAL domain"/>
    <property type="match status" value="1"/>
</dbReference>
<dbReference type="InterPro" id="IPR029787">
    <property type="entry name" value="Nucleotide_cyclase"/>
</dbReference>
<dbReference type="AlphaFoldDB" id="A0A1M6GE31"/>
<evidence type="ECO:0000259" key="3">
    <source>
        <dbReference type="PROSITE" id="PS50883"/>
    </source>
</evidence>
<dbReference type="Gene3D" id="3.30.450.20">
    <property type="entry name" value="PAS domain"/>
    <property type="match status" value="1"/>
</dbReference>
<dbReference type="CDD" id="cd01949">
    <property type="entry name" value="GGDEF"/>
    <property type="match status" value="1"/>
</dbReference>
<dbReference type="CDD" id="cd01948">
    <property type="entry name" value="EAL"/>
    <property type="match status" value="1"/>
</dbReference>
<dbReference type="STRING" id="1121302.SAMN02745163_01262"/>
<evidence type="ECO:0000313" key="6">
    <source>
        <dbReference type="Proteomes" id="UP000184310"/>
    </source>
</evidence>
<dbReference type="PROSITE" id="PS50887">
    <property type="entry name" value="GGDEF"/>
    <property type="match status" value="1"/>
</dbReference>
<dbReference type="OrthoDB" id="9762141at2"/>
<dbReference type="InterPro" id="IPR000014">
    <property type="entry name" value="PAS"/>
</dbReference>
<dbReference type="InterPro" id="IPR052155">
    <property type="entry name" value="Biofilm_reg_signaling"/>
</dbReference>
<dbReference type="SUPFAM" id="SSF55073">
    <property type="entry name" value="Nucleotide cyclase"/>
    <property type="match status" value="1"/>
</dbReference>
<feature type="domain" description="PAS" evidence="2">
    <location>
        <begin position="206"/>
        <end position="286"/>
    </location>
</feature>
<dbReference type="PANTHER" id="PTHR44757">
    <property type="entry name" value="DIGUANYLATE CYCLASE DGCP"/>
    <property type="match status" value="1"/>
</dbReference>
<dbReference type="CDD" id="cd00130">
    <property type="entry name" value="PAS"/>
    <property type="match status" value="1"/>
</dbReference>
<dbReference type="SMART" id="SM00267">
    <property type="entry name" value="GGDEF"/>
    <property type="match status" value="1"/>
</dbReference>
<dbReference type="NCBIfam" id="TIGR00229">
    <property type="entry name" value="sensory_box"/>
    <property type="match status" value="1"/>
</dbReference>
<evidence type="ECO:0000259" key="2">
    <source>
        <dbReference type="PROSITE" id="PS50112"/>
    </source>
</evidence>
<gene>
    <name evidence="5" type="ORF">SAMN02745163_01262</name>
</gene>
<evidence type="ECO:0000259" key="4">
    <source>
        <dbReference type="PROSITE" id="PS50887"/>
    </source>
</evidence>
<evidence type="ECO:0000256" key="1">
    <source>
        <dbReference type="SAM" id="Phobius"/>
    </source>
</evidence>
<dbReference type="EMBL" id="FQZB01000006">
    <property type="protein sequence ID" value="SHJ08174.1"/>
    <property type="molecule type" value="Genomic_DNA"/>
</dbReference>
<dbReference type="PROSITE" id="PS50112">
    <property type="entry name" value="PAS"/>
    <property type="match status" value="1"/>
</dbReference>
<name>A0A1M6GE31_9CLOT</name>
<dbReference type="InterPro" id="IPR035965">
    <property type="entry name" value="PAS-like_dom_sf"/>
</dbReference>
<feature type="domain" description="GGDEF" evidence="4">
    <location>
        <begin position="372"/>
        <end position="503"/>
    </location>
</feature>
<feature type="transmembrane region" description="Helical" evidence="1">
    <location>
        <begin position="89"/>
        <end position="109"/>
    </location>
</feature>
<feature type="transmembrane region" description="Helical" evidence="1">
    <location>
        <begin position="59"/>
        <end position="77"/>
    </location>
</feature>
<dbReference type="SUPFAM" id="SSF141868">
    <property type="entry name" value="EAL domain-like"/>
    <property type="match status" value="1"/>
</dbReference>
<dbReference type="SUPFAM" id="SSF55785">
    <property type="entry name" value="PYP-like sensor domain (PAS domain)"/>
    <property type="match status" value="1"/>
</dbReference>
<dbReference type="InterPro" id="IPR043128">
    <property type="entry name" value="Rev_trsase/Diguanyl_cyclase"/>
</dbReference>
<dbReference type="InterPro" id="IPR000160">
    <property type="entry name" value="GGDEF_dom"/>
</dbReference>